<evidence type="ECO:0000256" key="2">
    <source>
        <dbReference type="ARBA" id="ARBA00023002"/>
    </source>
</evidence>
<dbReference type="InterPro" id="IPR050177">
    <property type="entry name" value="Lipid_A_modif_metabolic_enz"/>
</dbReference>
<dbReference type="AlphaFoldDB" id="A0A5N5WUF0"/>
<dbReference type="GO" id="GO:0016616">
    <property type="term" value="F:oxidoreductase activity, acting on the CH-OH group of donors, NAD or NADP as acceptor"/>
    <property type="evidence" value="ECO:0007669"/>
    <property type="project" value="InterPro"/>
</dbReference>
<protein>
    <recommendedName>
        <fullName evidence="3">3-beta hydroxysteroid dehydrogenase/isomerase domain-containing protein</fullName>
    </recommendedName>
</protein>
<proteinExistence type="inferred from homology"/>
<dbReference type="OrthoDB" id="10058185at2759"/>
<organism evidence="4 5">
    <name type="scientific">Aspergillus leporis</name>
    <dbReference type="NCBI Taxonomy" id="41062"/>
    <lineage>
        <taxon>Eukaryota</taxon>
        <taxon>Fungi</taxon>
        <taxon>Dikarya</taxon>
        <taxon>Ascomycota</taxon>
        <taxon>Pezizomycotina</taxon>
        <taxon>Eurotiomycetes</taxon>
        <taxon>Eurotiomycetidae</taxon>
        <taxon>Eurotiales</taxon>
        <taxon>Aspergillaceae</taxon>
        <taxon>Aspergillus</taxon>
        <taxon>Aspergillus subgen. Circumdati</taxon>
    </lineage>
</organism>
<sequence>MLFIALIACLAVLAYLYHVNRGLLTIPEEARRLSPHRWTVNEIKATYNKAGYSPVDVAKSIPPKQCRRYIVVGGSGLVGNWIVSHLVMRGEDPAAIRILDLQSPRREVLDQGVSYIKTNITNGEAVLAAFSLPWAQTIADLPLTVFHNAAVIRPSERHKAFLLFCSNVNVGGTVNVLNAAKKAGASCLIATSSGSVCIRRFSPWFAPWTKTPKYLVQVISDSSEVPKEHDHFFGNYAVAKAEAESLIRSADDLKSNFRTGCIRPLNGIYGIGDSTACVIWNYLKSQGALSFIYNSIHSFVNAENVSIAHLLYEQRLIEHSSSPTTLPNIGGQAFAITDPNAPITFSDIYLLLTTLAKTPVKFPRAPVVPFILVSYLVEWYAVLQHRYLPWLLPRVKGDLAQLQPGLFAISNAHIIADDSRARKSPEQGGLGYSAPISTLEGVCKEVRAWNESKGAKVFAENGGC</sequence>
<dbReference type="GO" id="GO:0006694">
    <property type="term" value="P:steroid biosynthetic process"/>
    <property type="evidence" value="ECO:0007669"/>
    <property type="project" value="InterPro"/>
</dbReference>
<evidence type="ECO:0000313" key="4">
    <source>
        <dbReference type="EMBL" id="KAB8071347.1"/>
    </source>
</evidence>
<dbReference type="SUPFAM" id="SSF51735">
    <property type="entry name" value="NAD(P)-binding Rossmann-fold domains"/>
    <property type="match status" value="1"/>
</dbReference>
<gene>
    <name evidence="4" type="ORF">BDV29DRAFT_193358</name>
</gene>
<dbReference type="Proteomes" id="UP000326565">
    <property type="component" value="Unassembled WGS sequence"/>
</dbReference>
<feature type="domain" description="3-beta hydroxysteroid dehydrogenase/isomerase" evidence="3">
    <location>
        <begin position="70"/>
        <end position="351"/>
    </location>
</feature>
<keyword evidence="2" id="KW-0560">Oxidoreductase</keyword>
<evidence type="ECO:0000256" key="1">
    <source>
        <dbReference type="ARBA" id="ARBA00009219"/>
    </source>
</evidence>
<evidence type="ECO:0000259" key="3">
    <source>
        <dbReference type="Pfam" id="PF01073"/>
    </source>
</evidence>
<name>A0A5N5WUF0_9EURO</name>
<keyword evidence="5" id="KW-1185">Reference proteome</keyword>
<evidence type="ECO:0000313" key="5">
    <source>
        <dbReference type="Proteomes" id="UP000326565"/>
    </source>
</evidence>
<dbReference type="Gene3D" id="3.40.50.720">
    <property type="entry name" value="NAD(P)-binding Rossmann-like Domain"/>
    <property type="match status" value="1"/>
</dbReference>
<dbReference type="EMBL" id="ML732275">
    <property type="protein sequence ID" value="KAB8071347.1"/>
    <property type="molecule type" value="Genomic_DNA"/>
</dbReference>
<dbReference type="InterPro" id="IPR036291">
    <property type="entry name" value="NAD(P)-bd_dom_sf"/>
</dbReference>
<dbReference type="PANTHER" id="PTHR43245">
    <property type="entry name" value="BIFUNCTIONAL POLYMYXIN RESISTANCE PROTEIN ARNA"/>
    <property type="match status" value="1"/>
</dbReference>
<accession>A0A5N5WUF0</accession>
<reference evidence="4 5" key="1">
    <citation type="submission" date="2019-04" db="EMBL/GenBank/DDBJ databases">
        <title>Friends and foes A comparative genomics study of 23 Aspergillus species from section Flavi.</title>
        <authorList>
            <consortium name="DOE Joint Genome Institute"/>
            <person name="Kjaerbolling I."/>
            <person name="Vesth T."/>
            <person name="Frisvad J.C."/>
            <person name="Nybo J.L."/>
            <person name="Theobald S."/>
            <person name="Kildgaard S."/>
            <person name="Isbrandt T."/>
            <person name="Kuo A."/>
            <person name="Sato A."/>
            <person name="Lyhne E.K."/>
            <person name="Kogle M.E."/>
            <person name="Wiebenga A."/>
            <person name="Kun R.S."/>
            <person name="Lubbers R.J."/>
            <person name="Makela M.R."/>
            <person name="Barry K."/>
            <person name="Chovatia M."/>
            <person name="Clum A."/>
            <person name="Daum C."/>
            <person name="Haridas S."/>
            <person name="He G."/>
            <person name="LaButti K."/>
            <person name="Lipzen A."/>
            <person name="Mondo S."/>
            <person name="Riley R."/>
            <person name="Salamov A."/>
            <person name="Simmons B.A."/>
            <person name="Magnuson J.K."/>
            <person name="Henrissat B."/>
            <person name="Mortensen U.H."/>
            <person name="Larsen T.O."/>
            <person name="Devries R.P."/>
            <person name="Grigoriev I.V."/>
            <person name="Machida M."/>
            <person name="Baker S.E."/>
            <person name="Andersen M.R."/>
        </authorList>
    </citation>
    <scope>NUCLEOTIDE SEQUENCE [LARGE SCALE GENOMIC DNA]</scope>
    <source>
        <strain evidence="4 5">CBS 151.66</strain>
    </source>
</reference>
<dbReference type="Pfam" id="PF01073">
    <property type="entry name" value="3Beta_HSD"/>
    <property type="match status" value="1"/>
</dbReference>
<dbReference type="PANTHER" id="PTHR43245:SF51">
    <property type="entry name" value="SHORT CHAIN DEHYDROGENASE_REDUCTASE FAMILY 42E, MEMBER 2"/>
    <property type="match status" value="1"/>
</dbReference>
<dbReference type="InterPro" id="IPR002225">
    <property type="entry name" value="3Beta_OHSteriod_DH/Estase"/>
</dbReference>
<comment type="similarity">
    <text evidence="1">Belongs to the 3-beta-HSD family.</text>
</comment>